<feature type="non-terminal residue" evidence="2">
    <location>
        <position position="119"/>
    </location>
</feature>
<gene>
    <name evidence="2" type="ORF">V5799_012863</name>
</gene>
<reference evidence="2 3" key="1">
    <citation type="journal article" date="2023" name="Arcadia Sci">
        <title>De novo assembly of a long-read Amblyomma americanum tick genome.</title>
        <authorList>
            <person name="Chou S."/>
            <person name="Poskanzer K.E."/>
            <person name="Rollins M."/>
            <person name="Thuy-Boun P.S."/>
        </authorList>
    </citation>
    <scope>NUCLEOTIDE SEQUENCE [LARGE SCALE GENOMIC DNA]</scope>
    <source>
        <strain evidence="2">F_SG_1</strain>
        <tissue evidence="2">Salivary glands</tissue>
    </source>
</reference>
<protein>
    <submittedName>
        <fullName evidence="2">Uncharacterized protein</fullName>
    </submittedName>
</protein>
<evidence type="ECO:0000256" key="1">
    <source>
        <dbReference type="SAM" id="MobiDB-lite"/>
    </source>
</evidence>
<accession>A0AAQ4E7R1</accession>
<name>A0AAQ4E7R1_AMBAM</name>
<feature type="compositionally biased region" description="Basic and acidic residues" evidence="1">
    <location>
        <begin position="77"/>
        <end position="86"/>
    </location>
</feature>
<proteinExistence type="predicted"/>
<dbReference type="Proteomes" id="UP001321473">
    <property type="component" value="Unassembled WGS sequence"/>
</dbReference>
<organism evidence="2 3">
    <name type="scientific">Amblyomma americanum</name>
    <name type="common">Lone star tick</name>
    <dbReference type="NCBI Taxonomy" id="6943"/>
    <lineage>
        <taxon>Eukaryota</taxon>
        <taxon>Metazoa</taxon>
        <taxon>Ecdysozoa</taxon>
        <taxon>Arthropoda</taxon>
        <taxon>Chelicerata</taxon>
        <taxon>Arachnida</taxon>
        <taxon>Acari</taxon>
        <taxon>Parasitiformes</taxon>
        <taxon>Ixodida</taxon>
        <taxon>Ixodoidea</taxon>
        <taxon>Ixodidae</taxon>
        <taxon>Amblyomminae</taxon>
        <taxon>Amblyomma</taxon>
    </lineage>
</organism>
<feature type="compositionally biased region" description="Basic and acidic residues" evidence="1">
    <location>
        <begin position="27"/>
        <end position="39"/>
    </location>
</feature>
<sequence>MANQQQQQPAHDFAPSWLKIPTYDTTKSSDHSSRSDTHRLPLHQRRSAGSLRSGFQGDGFRDLGGRQQSPPFSVRHASMDAEDRLFHQAGGPSNRAAPPPRRPHSRHDFRDFPPSSHHK</sequence>
<dbReference type="EMBL" id="JARKHS020020715">
    <property type="protein sequence ID" value="KAK8770672.1"/>
    <property type="molecule type" value="Genomic_DNA"/>
</dbReference>
<comment type="caution">
    <text evidence="2">The sequence shown here is derived from an EMBL/GenBank/DDBJ whole genome shotgun (WGS) entry which is preliminary data.</text>
</comment>
<keyword evidence="3" id="KW-1185">Reference proteome</keyword>
<evidence type="ECO:0000313" key="3">
    <source>
        <dbReference type="Proteomes" id="UP001321473"/>
    </source>
</evidence>
<feature type="region of interest" description="Disordered" evidence="1">
    <location>
        <begin position="1"/>
        <end position="119"/>
    </location>
</feature>
<dbReference type="AlphaFoldDB" id="A0AAQ4E7R1"/>
<evidence type="ECO:0000313" key="2">
    <source>
        <dbReference type="EMBL" id="KAK8770672.1"/>
    </source>
</evidence>